<dbReference type="InterPro" id="IPR013784">
    <property type="entry name" value="Carb-bd-like_fold"/>
</dbReference>
<evidence type="ECO:0000313" key="3">
    <source>
        <dbReference type="EMBL" id="ATB34627.1"/>
    </source>
</evidence>
<evidence type="ECO:0000259" key="2">
    <source>
        <dbReference type="PROSITE" id="PS51166"/>
    </source>
</evidence>
<dbReference type="Gene3D" id="2.60.40.10">
    <property type="entry name" value="Immunoglobulins"/>
    <property type="match status" value="1"/>
</dbReference>
<dbReference type="InterPro" id="IPR002044">
    <property type="entry name" value="CBM20"/>
</dbReference>
<dbReference type="PANTHER" id="PTHR48098">
    <property type="entry name" value="ENTEROCHELIN ESTERASE-RELATED"/>
    <property type="match status" value="1"/>
</dbReference>
<feature type="chain" id="PRO_5012038290" evidence="1">
    <location>
        <begin position="24"/>
        <end position="516"/>
    </location>
</feature>
<feature type="signal peptide" evidence="1">
    <location>
        <begin position="1"/>
        <end position="23"/>
    </location>
</feature>
<dbReference type="PROSITE" id="PS51166">
    <property type="entry name" value="CBM20"/>
    <property type="match status" value="1"/>
</dbReference>
<dbReference type="InterPro" id="IPR050583">
    <property type="entry name" value="Mycobacterial_A85_antigen"/>
</dbReference>
<dbReference type="RefSeq" id="WP_095983351.1">
    <property type="nucleotide sequence ID" value="NZ_CP022098.1"/>
</dbReference>
<accession>A0A250ITW4</accession>
<sequence length="516" mass="57371">MRTSVLPLPRLTPLLLAALVALSGCRPTPTEVYTEVEFDVTVPPETPVNAQIFLQGEHPAFRASARGLELFYQGGQLFSARAKLPEGQEVTFTAKMASAEEQVPLELSGRPAGSWRYAARADEEKVGFTVERWGPPGGRTGPQTVFLVTVPATTPPDDVIWLSGNQPELGNWNGAGVKLHKAMDNRYAASLSFQPGTLLAFKATRGSWETVEKDAMGQEIEDHVFRTGEDYEHVPFTVEWWADFGTMPPPQVRTGNIKYHFGVQPKDDTLRARDVIVWLPPGYEEPENASRHYPVLYMHDGQNLMDATTAAYGREWNVDETAQQLVEAGEVEPLIIVGIYNAEEERIAEYTPVPFPPNYPEAGRAAAYGRFLVEELKPFIDGEYRTRTDAASTGLAGSSLGGLVSLYLGLEYPDTFTRLGVISPSVWWADREILQRVEQYNGPTSLRIWEDIGTDEGDGPEAETVSDAEDLYQALKAKGWKDADLKYTVVQGGRHNERAWSERFGKILRFLFPSMP</sequence>
<proteinExistence type="predicted"/>
<dbReference type="SUPFAM" id="SSF49452">
    <property type="entry name" value="Starch-binding domain-like"/>
    <property type="match status" value="1"/>
</dbReference>
<dbReference type="Proteomes" id="UP000217257">
    <property type="component" value="Chromosome"/>
</dbReference>
<name>A0A250ITW4_9BACT</name>
<gene>
    <name evidence="3" type="ORF">CYFUS_000034</name>
</gene>
<dbReference type="SUPFAM" id="SSF53474">
    <property type="entry name" value="alpha/beta-Hydrolases"/>
    <property type="match status" value="1"/>
</dbReference>
<dbReference type="PANTHER" id="PTHR48098:SF6">
    <property type="entry name" value="FERRI-BACILLIBACTIN ESTERASE BESA"/>
    <property type="match status" value="1"/>
</dbReference>
<protein>
    <submittedName>
        <fullName evidence="3">Esterase</fullName>
    </submittedName>
</protein>
<dbReference type="AlphaFoldDB" id="A0A250ITW4"/>
<organism evidence="3 4">
    <name type="scientific">Cystobacter fuscus</name>
    <dbReference type="NCBI Taxonomy" id="43"/>
    <lineage>
        <taxon>Bacteria</taxon>
        <taxon>Pseudomonadati</taxon>
        <taxon>Myxococcota</taxon>
        <taxon>Myxococcia</taxon>
        <taxon>Myxococcales</taxon>
        <taxon>Cystobacterineae</taxon>
        <taxon>Archangiaceae</taxon>
        <taxon>Cystobacter</taxon>
    </lineage>
</organism>
<feature type="domain" description="CBM20" evidence="2">
    <location>
        <begin position="138"/>
        <end position="242"/>
    </location>
</feature>
<dbReference type="Pfam" id="PF00686">
    <property type="entry name" value="CBM_20"/>
    <property type="match status" value="1"/>
</dbReference>
<dbReference type="PROSITE" id="PS51257">
    <property type="entry name" value="PROKAR_LIPOPROTEIN"/>
    <property type="match status" value="1"/>
</dbReference>
<dbReference type="GO" id="GO:2001070">
    <property type="term" value="F:starch binding"/>
    <property type="evidence" value="ECO:0007669"/>
    <property type="project" value="InterPro"/>
</dbReference>
<evidence type="ECO:0000313" key="4">
    <source>
        <dbReference type="Proteomes" id="UP000217257"/>
    </source>
</evidence>
<reference evidence="3 4" key="1">
    <citation type="submission" date="2017-06" db="EMBL/GenBank/DDBJ databases">
        <title>Sequencing and comparative analysis of myxobacterial genomes.</title>
        <authorList>
            <person name="Rupp O."/>
            <person name="Goesmann A."/>
            <person name="Sogaard-Andersen L."/>
        </authorList>
    </citation>
    <scope>NUCLEOTIDE SEQUENCE [LARGE SCALE GENOMIC DNA]</scope>
    <source>
        <strain evidence="3 4">DSM 52655</strain>
    </source>
</reference>
<dbReference type="InterPro" id="IPR029058">
    <property type="entry name" value="AB_hydrolase_fold"/>
</dbReference>
<dbReference type="Gene3D" id="3.40.50.1820">
    <property type="entry name" value="alpha/beta hydrolase"/>
    <property type="match status" value="1"/>
</dbReference>
<dbReference type="InterPro" id="IPR013783">
    <property type="entry name" value="Ig-like_fold"/>
</dbReference>
<dbReference type="KEGG" id="cfus:CYFUS_000034"/>
<dbReference type="SMART" id="SM01065">
    <property type="entry name" value="CBM_2"/>
    <property type="match status" value="1"/>
</dbReference>
<dbReference type="EMBL" id="CP022098">
    <property type="protein sequence ID" value="ATB34627.1"/>
    <property type="molecule type" value="Genomic_DNA"/>
</dbReference>
<dbReference type="Pfam" id="PF00756">
    <property type="entry name" value="Esterase"/>
    <property type="match status" value="1"/>
</dbReference>
<keyword evidence="1" id="KW-0732">Signal</keyword>
<evidence type="ECO:0000256" key="1">
    <source>
        <dbReference type="SAM" id="SignalP"/>
    </source>
</evidence>
<dbReference type="InterPro" id="IPR000801">
    <property type="entry name" value="Esterase-like"/>
</dbReference>